<dbReference type="PANTHER" id="PTHR46577">
    <property type="entry name" value="HTH-TYPE TRANSCRIPTIONAL REGULATORY PROTEIN GABR"/>
    <property type="match status" value="1"/>
</dbReference>
<evidence type="ECO:0000256" key="3">
    <source>
        <dbReference type="ARBA" id="ARBA00023015"/>
    </source>
</evidence>
<dbReference type="Pfam" id="PF00155">
    <property type="entry name" value="Aminotran_1_2"/>
    <property type="match status" value="1"/>
</dbReference>
<evidence type="ECO:0000256" key="1">
    <source>
        <dbReference type="ARBA" id="ARBA00005384"/>
    </source>
</evidence>
<dbReference type="CDD" id="cd00609">
    <property type="entry name" value="AAT_like"/>
    <property type="match status" value="1"/>
</dbReference>
<keyword evidence="3" id="KW-0805">Transcription regulation</keyword>
<dbReference type="Gene3D" id="3.40.640.10">
    <property type="entry name" value="Type I PLP-dependent aspartate aminotransferase-like (Major domain)"/>
    <property type="match status" value="1"/>
</dbReference>
<reference evidence="6" key="1">
    <citation type="submission" date="2022-02" db="EMBL/GenBank/DDBJ databases">
        <title>Characterization of Tn125 harboring carbapenem-resistant Acinetobacter bereziniae clinical isolates.</title>
        <authorList>
            <person name="Wong N.-K."/>
            <person name="Pan Q."/>
        </authorList>
    </citation>
    <scope>NUCLEOTIDE SEQUENCE</scope>
    <source>
        <strain evidence="6">GD03393</strain>
    </source>
</reference>
<dbReference type="STRING" id="106648.GCA_000753985_03904"/>
<dbReference type="AlphaFoldDB" id="A0A0A8TPU7"/>
<dbReference type="Proteomes" id="UP000644140">
    <property type="component" value="Chromosome"/>
</dbReference>
<keyword evidence="5" id="KW-0804">Transcription</keyword>
<evidence type="ECO:0000256" key="5">
    <source>
        <dbReference type="ARBA" id="ARBA00023163"/>
    </source>
</evidence>
<organism evidence="6 7">
    <name type="scientific">Acinetobacter bereziniae</name>
    <name type="common">Acinetobacter genomosp. 10</name>
    <dbReference type="NCBI Taxonomy" id="106648"/>
    <lineage>
        <taxon>Bacteria</taxon>
        <taxon>Pseudomonadati</taxon>
        <taxon>Pseudomonadota</taxon>
        <taxon>Gammaproteobacteria</taxon>
        <taxon>Moraxellales</taxon>
        <taxon>Moraxellaceae</taxon>
        <taxon>Acinetobacter</taxon>
    </lineage>
</organism>
<dbReference type="InterPro" id="IPR000524">
    <property type="entry name" value="Tscrpt_reg_HTH_GntR"/>
</dbReference>
<dbReference type="Gene3D" id="3.90.1150.10">
    <property type="entry name" value="Aspartate Aminotransferase, domain 1"/>
    <property type="match status" value="1"/>
</dbReference>
<dbReference type="SUPFAM" id="SSF46785">
    <property type="entry name" value="Winged helix' DNA-binding domain"/>
    <property type="match status" value="1"/>
</dbReference>
<keyword evidence="2" id="KW-0663">Pyridoxal phosphate</keyword>
<dbReference type="InterPro" id="IPR015422">
    <property type="entry name" value="PyrdxlP-dep_Trfase_small"/>
</dbReference>
<dbReference type="GO" id="GO:0030170">
    <property type="term" value="F:pyridoxal phosphate binding"/>
    <property type="evidence" value="ECO:0007669"/>
    <property type="project" value="InterPro"/>
</dbReference>
<dbReference type="PROSITE" id="PS50949">
    <property type="entry name" value="HTH_GNTR"/>
    <property type="match status" value="1"/>
</dbReference>
<keyword evidence="4" id="KW-0238">DNA-binding</keyword>
<keyword evidence="6" id="KW-0808">Transferase</keyword>
<name>A0A0A8TPU7_ACIBZ</name>
<dbReference type="InterPro" id="IPR015421">
    <property type="entry name" value="PyrdxlP-dep_Trfase_major"/>
</dbReference>
<dbReference type="GO" id="GO:0003700">
    <property type="term" value="F:DNA-binding transcription factor activity"/>
    <property type="evidence" value="ECO:0007669"/>
    <property type="project" value="InterPro"/>
</dbReference>
<dbReference type="Gene3D" id="1.10.10.10">
    <property type="entry name" value="Winged helix-like DNA-binding domain superfamily/Winged helix DNA-binding domain"/>
    <property type="match status" value="1"/>
</dbReference>
<protein>
    <submittedName>
        <fullName evidence="6">Aminotransferase class I/II-fold pyridoxal phosphate-dependent enzyme</fullName>
    </submittedName>
</protein>
<dbReference type="InterPro" id="IPR015424">
    <property type="entry name" value="PyrdxlP-dep_Trfase"/>
</dbReference>
<dbReference type="InterPro" id="IPR036390">
    <property type="entry name" value="WH_DNA-bd_sf"/>
</dbReference>
<comment type="similarity">
    <text evidence="1">In the C-terminal section; belongs to the class-I pyridoxal-phosphate-dependent aminotransferase family.</text>
</comment>
<dbReference type="InterPro" id="IPR036388">
    <property type="entry name" value="WH-like_DNA-bd_sf"/>
</dbReference>
<dbReference type="GO" id="GO:0003677">
    <property type="term" value="F:DNA binding"/>
    <property type="evidence" value="ECO:0007669"/>
    <property type="project" value="UniProtKB-KW"/>
</dbReference>
<sequence length="435" mass="49205">MKIKGNSAQDIQDNIRTLINEGQLNEGDFLPSVRELAEQLGLNRNTVAAAYKSLVSMGIVVSKGRLGTQVKSKQSCRISEGFQALNEGTVDLAHGNPHREWLPTLSQINFGHLNSSLYGENIYHAELLNIAQQQVFADLPQPFSIEFTYGAVDAIERILAAYLVPSDLVAVEQPGFITSISAIEHQQFKMQPFTVRSDGFVLDTIEQALYAGAQALIITPRAQNPTGYSLDRTQAEKISKLLENYPHVLVIVDDHFSVLSQTCYQHIIPTTTKHWAVVRSVSKYLSPDFRFAFVGCDAETSDRLRRKLNAGSTWVSHIIQEMVFQLFSAEKFPVNLNQAKSYYQQQNQKIVQYLQQFNIPCAMHYDGLNIWLELPHADKISKILSQRGWLVRSGRDFSVNQEIEGIRISTADMTEQQMKDFCQQFEQIYQVIINL</sequence>
<evidence type="ECO:0000256" key="2">
    <source>
        <dbReference type="ARBA" id="ARBA00022898"/>
    </source>
</evidence>
<evidence type="ECO:0000313" key="6">
    <source>
        <dbReference type="EMBL" id="UUN98890.1"/>
    </source>
</evidence>
<dbReference type="SMART" id="SM00345">
    <property type="entry name" value="HTH_GNTR"/>
    <property type="match status" value="1"/>
</dbReference>
<dbReference type="RefSeq" id="WP_042088282.1">
    <property type="nucleotide sequence ID" value="NZ_BKJQ01000068.1"/>
</dbReference>
<dbReference type="InterPro" id="IPR051446">
    <property type="entry name" value="HTH_trans_reg/aminotransferase"/>
</dbReference>
<dbReference type="CDD" id="cd07377">
    <property type="entry name" value="WHTH_GntR"/>
    <property type="match status" value="1"/>
</dbReference>
<dbReference type="SUPFAM" id="SSF53383">
    <property type="entry name" value="PLP-dependent transferases"/>
    <property type="match status" value="1"/>
</dbReference>
<keyword evidence="6" id="KW-0032">Aminotransferase</keyword>
<evidence type="ECO:0000256" key="4">
    <source>
        <dbReference type="ARBA" id="ARBA00023125"/>
    </source>
</evidence>
<dbReference type="InterPro" id="IPR004839">
    <property type="entry name" value="Aminotransferase_I/II_large"/>
</dbReference>
<gene>
    <name evidence="6" type="ORF">I9054_005415</name>
</gene>
<dbReference type="GO" id="GO:0008483">
    <property type="term" value="F:transaminase activity"/>
    <property type="evidence" value="ECO:0007669"/>
    <property type="project" value="UniProtKB-KW"/>
</dbReference>
<dbReference type="eggNOG" id="COG1167">
    <property type="taxonomic scope" value="Bacteria"/>
</dbReference>
<dbReference type="Pfam" id="PF00392">
    <property type="entry name" value="GntR"/>
    <property type="match status" value="1"/>
</dbReference>
<evidence type="ECO:0000313" key="7">
    <source>
        <dbReference type="Proteomes" id="UP000644140"/>
    </source>
</evidence>
<dbReference type="PANTHER" id="PTHR46577:SF1">
    <property type="entry name" value="HTH-TYPE TRANSCRIPTIONAL REGULATORY PROTEIN GABR"/>
    <property type="match status" value="1"/>
</dbReference>
<dbReference type="PRINTS" id="PR00035">
    <property type="entry name" value="HTHGNTR"/>
</dbReference>
<dbReference type="EMBL" id="CP092085">
    <property type="protein sequence ID" value="UUN98890.1"/>
    <property type="molecule type" value="Genomic_DNA"/>
</dbReference>
<accession>A0A0A8TPU7</accession>
<proteinExistence type="inferred from homology"/>